<sequence>MNTDLMQRCHQTTLSQDIGNWMDHMMKVSEAVVFITGANRGLGLAIAREARRQGARKIYVGMRQIGNFQEEGLTPIQLDVNDEASIQQAAEQCADTTILVNNAGIALLNEHPIDASIITTTQKILETNLLGLMRVTQIFAPILQKNQQAYVVNILSDVSWEPSTVLTSYAISKAAAWSYTNSSRQWLSQFNIQVMGVHVGFIDTDLTRSLPIPKIAPETVAQEIFQGIEQNAYEVLVGEKTQQLKQGLSDEVASYLKLKPDQASV</sequence>
<dbReference type="HOGENOM" id="CLU_010194_2_6_6"/>
<gene>
    <name evidence="4" type="ORF">F946_02550</name>
</gene>
<keyword evidence="2" id="KW-0521">NADP</keyword>
<dbReference type="PANTHER" id="PTHR43391:SF14">
    <property type="entry name" value="DEHYDROGENASE_REDUCTASE SDR FAMILY PROTEIN 7-LIKE"/>
    <property type="match status" value="1"/>
</dbReference>
<dbReference type="AlphaFoldDB" id="N9BHB5"/>
<evidence type="ECO:0008006" key="6">
    <source>
        <dbReference type="Google" id="ProtNLM"/>
    </source>
</evidence>
<dbReference type="Gene3D" id="3.40.50.720">
    <property type="entry name" value="NAD(P)-binding Rossmann-like Domain"/>
    <property type="match status" value="1"/>
</dbReference>
<evidence type="ECO:0000256" key="1">
    <source>
        <dbReference type="ARBA" id="ARBA00006484"/>
    </source>
</evidence>
<protein>
    <recommendedName>
        <fullName evidence="6">Short-chain dehydrogenase/reductase SDR</fullName>
    </recommendedName>
</protein>
<dbReference type="Proteomes" id="UP000018444">
    <property type="component" value="Unassembled WGS sequence"/>
</dbReference>
<dbReference type="PANTHER" id="PTHR43391">
    <property type="entry name" value="RETINOL DEHYDROGENASE-RELATED"/>
    <property type="match status" value="1"/>
</dbReference>
<proteinExistence type="inferred from homology"/>
<dbReference type="GO" id="GO:0016491">
    <property type="term" value="F:oxidoreductase activity"/>
    <property type="evidence" value="ECO:0007669"/>
    <property type="project" value="UniProtKB-KW"/>
</dbReference>
<comment type="similarity">
    <text evidence="1">Belongs to the short-chain dehydrogenases/reductases (SDR) family.</text>
</comment>
<dbReference type="InterPro" id="IPR036291">
    <property type="entry name" value="NAD(P)-bd_dom_sf"/>
</dbReference>
<dbReference type="InterPro" id="IPR002347">
    <property type="entry name" value="SDR_fam"/>
</dbReference>
<name>N9BHB5_ACIJO</name>
<evidence type="ECO:0000313" key="5">
    <source>
        <dbReference type="Proteomes" id="UP000018444"/>
    </source>
</evidence>
<dbReference type="EMBL" id="APPZ01000007">
    <property type="protein sequence ID" value="ENV73057.1"/>
    <property type="molecule type" value="Genomic_DNA"/>
</dbReference>
<evidence type="ECO:0000313" key="4">
    <source>
        <dbReference type="EMBL" id="ENV73057.1"/>
    </source>
</evidence>
<dbReference type="PRINTS" id="PR00081">
    <property type="entry name" value="GDHRDH"/>
</dbReference>
<accession>N9BHB5</accession>
<evidence type="ECO:0000256" key="3">
    <source>
        <dbReference type="ARBA" id="ARBA00023002"/>
    </source>
</evidence>
<dbReference type="PATRIC" id="fig|1217662.4.peg.2470"/>
<keyword evidence="3" id="KW-0560">Oxidoreductase</keyword>
<reference evidence="4 5" key="1">
    <citation type="submission" date="2013-02" db="EMBL/GenBank/DDBJ databases">
        <title>The Genome Sequence of Acinetobacter johnsonii ANC 3681.</title>
        <authorList>
            <consortium name="The Broad Institute Genome Sequencing Platform"/>
            <consortium name="The Broad Institute Genome Sequencing Center for Infectious Disease"/>
            <person name="Cerqueira G."/>
            <person name="Feldgarden M."/>
            <person name="Courvalin P."/>
            <person name="Perichon B."/>
            <person name="Grillot-Courvalin C."/>
            <person name="Clermont D."/>
            <person name="Rocha E."/>
            <person name="Yoon E.-J."/>
            <person name="Nemec A."/>
            <person name="Walker B."/>
            <person name="Young S.K."/>
            <person name="Zeng Q."/>
            <person name="Gargeya S."/>
            <person name="Fitzgerald M."/>
            <person name="Haas B."/>
            <person name="Abouelleil A."/>
            <person name="Alvarado L."/>
            <person name="Arachchi H.M."/>
            <person name="Berlin A.M."/>
            <person name="Chapman S.B."/>
            <person name="Dewar J."/>
            <person name="Goldberg J."/>
            <person name="Griggs A."/>
            <person name="Gujja S."/>
            <person name="Hansen M."/>
            <person name="Howarth C."/>
            <person name="Imamovic A."/>
            <person name="Larimer J."/>
            <person name="McCowan C."/>
            <person name="Murphy C."/>
            <person name="Neiman D."/>
            <person name="Pearson M."/>
            <person name="Priest M."/>
            <person name="Roberts A."/>
            <person name="Saif S."/>
            <person name="Shea T."/>
            <person name="Sisk P."/>
            <person name="Sykes S."/>
            <person name="Wortman J."/>
            <person name="Nusbaum C."/>
            <person name="Birren B."/>
        </authorList>
    </citation>
    <scope>NUCLEOTIDE SEQUENCE [LARGE SCALE GENOMIC DNA]</scope>
    <source>
        <strain evidence="4 5">ANC 3681</strain>
    </source>
</reference>
<dbReference type="SUPFAM" id="SSF51735">
    <property type="entry name" value="NAD(P)-binding Rossmann-fold domains"/>
    <property type="match status" value="1"/>
</dbReference>
<dbReference type="Pfam" id="PF00106">
    <property type="entry name" value="adh_short"/>
    <property type="match status" value="1"/>
</dbReference>
<comment type="caution">
    <text evidence="4">The sequence shown here is derived from an EMBL/GenBank/DDBJ whole genome shotgun (WGS) entry which is preliminary data.</text>
</comment>
<organism evidence="4 5">
    <name type="scientific">Acinetobacter johnsonii ANC 3681</name>
    <dbReference type="NCBI Taxonomy" id="1217662"/>
    <lineage>
        <taxon>Bacteria</taxon>
        <taxon>Pseudomonadati</taxon>
        <taxon>Pseudomonadota</taxon>
        <taxon>Gammaproteobacteria</taxon>
        <taxon>Moraxellales</taxon>
        <taxon>Moraxellaceae</taxon>
        <taxon>Acinetobacter</taxon>
    </lineage>
</organism>
<evidence type="ECO:0000256" key="2">
    <source>
        <dbReference type="ARBA" id="ARBA00022857"/>
    </source>
</evidence>